<feature type="region of interest" description="Disordered" evidence="11">
    <location>
        <begin position="314"/>
        <end position="335"/>
    </location>
</feature>
<feature type="compositionally biased region" description="Basic and acidic residues" evidence="11">
    <location>
        <begin position="314"/>
        <end position="323"/>
    </location>
</feature>
<dbReference type="InterPro" id="IPR027417">
    <property type="entry name" value="P-loop_NTPase"/>
</dbReference>
<evidence type="ECO:0000256" key="2">
    <source>
        <dbReference type="ARBA" id="ARBA00022517"/>
    </source>
</evidence>
<keyword evidence="9 10" id="KW-0342">GTP-binding</keyword>
<dbReference type="GO" id="GO:0005737">
    <property type="term" value="C:cytoplasm"/>
    <property type="evidence" value="ECO:0007669"/>
    <property type="project" value="UniProtKB-SubCell"/>
</dbReference>
<evidence type="ECO:0000256" key="11">
    <source>
        <dbReference type="SAM" id="MobiDB-lite"/>
    </source>
</evidence>
<dbReference type="Gene3D" id="3.40.50.300">
    <property type="entry name" value="P-loop containing nucleotide triphosphate hydrolases"/>
    <property type="match status" value="1"/>
</dbReference>
<evidence type="ECO:0000256" key="9">
    <source>
        <dbReference type="ARBA" id="ARBA00023134"/>
    </source>
</evidence>
<dbReference type="HAMAP" id="MF_01820">
    <property type="entry name" value="GTPase_RsgA"/>
    <property type="match status" value="1"/>
</dbReference>
<dbReference type="PROSITE" id="PS50936">
    <property type="entry name" value="ENGC_GTPASE"/>
    <property type="match status" value="1"/>
</dbReference>
<evidence type="ECO:0000256" key="5">
    <source>
        <dbReference type="ARBA" id="ARBA00022741"/>
    </source>
</evidence>
<dbReference type="InterPro" id="IPR004881">
    <property type="entry name" value="Ribosome_biogen_GTPase_RsgA"/>
</dbReference>
<dbReference type="Proteomes" id="UP000249061">
    <property type="component" value="Unassembled WGS sequence"/>
</dbReference>
<dbReference type="GO" id="GO:0019843">
    <property type="term" value="F:rRNA binding"/>
    <property type="evidence" value="ECO:0007669"/>
    <property type="project" value="UniProtKB-KW"/>
</dbReference>
<dbReference type="GO" id="GO:0042274">
    <property type="term" value="P:ribosomal small subunit biogenesis"/>
    <property type="evidence" value="ECO:0007669"/>
    <property type="project" value="UniProtKB-UniRule"/>
</dbReference>
<comment type="subunit">
    <text evidence="10">Monomer. Associates with 30S ribosomal subunit, binds 16S rRNA.</text>
</comment>
<dbReference type="PANTHER" id="PTHR32120:SF10">
    <property type="entry name" value="SMALL RIBOSOMAL SUBUNIT BIOGENESIS GTPASE RSGA"/>
    <property type="match status" value="1"/>
</dbReference>
<evidence type="ECO:0000256" key="1">
    <source>
        <dbReference type="ARBA" id="ARBA00022490"/>
    </source>
</evidence>
<protein>
    <recommendedName>
        <fullName evidence="10">Small ribosomal subunit biogenesis GTPase RsgA</fullName>
        <ecNumber evidence="10">3.6.1.-</ecNumber>
    </recommendedName>
</protein>
<comment type="function">
    <text evidence="10">One of several proteins that assist in the late maturation steps of the functional core of the 30S ribosomal subunit. Helps release RbfA from mature subunits. May play a role in the assembly of ribosomal proteins into the subunit. Circularly permuted GTPase that catalyzes slow GTP hydrolysis, GTPase activity is stimulated by the 30S ribosomal subunit.</text>
</comment>
<dbReference type="InterPro" id="IPR010914">
    <property type="entry name" value="RsgA_GTPase_dom"/>
</dbReference>
<evidence type="ECO:0000256" key="6">
    <source>
        <dbReference type="ARBA" id="ARBA00022801"/>
    </source>
</evidence>
<dbReference type="PROSITE" id="PS51721">
    <property type="entry name" value="G_CP"/>
    <property type="match status" value="1"/>
</dbReference>
<evidence type="ECO:0000256" key="8">
    <source>
        <dbReference type="ARBA" id="ARBA00022884"/>
    </source>
</evidence>
<feature type="domain" description="CP-type G" evidence="13">
    <location>
        <begin position="85"/>
        <end position="242"/>
    </location>
</feature>
<dbReference type="EC" id="3.6.1.-" evidence="10"/>
<keyword evidence="7 10" id="KW-0862">Zinc</keyword>
<comment type="subcellular location">
    <subcellularLocation>
        <location evidence="10">Cytoplasm</location>
    </subcellularLocation>
</comment>
<evidence type="ECO:0000259" key="12">
    <source>
        <dbReference type="PROSITE" id="PS50936"/>
    </source>
</evidence>
<feature type="domain" description="EngC GTPase" evidence="12">
    <location>
        <begin position="94"/>
        <end position="240"/>
    </location>
</feature>
<reference evidence="14 15" key="1">
    <citation type="submission" date="2017-08" db="EMBL/GenBank/DDBJ databases">
        <title>Infants hospitalized years apart are colonized by the same room-sourced microbial strains.</title>
        <authorList>
            <person name="Brooks B."/>
            <person name="Olm M.R."/>
            <person name="Firek B.A."/>
            <person name="Baker R."/>
            <person name="Thomas B.C."/>
            <person name="Morowitz M.J."/>
            <person name="Banfield J.F."/>
        </authorList>
    </citation>
    <scope>NUCLEOTIDE SEQUENCE [LARGE SCALE GENOMIC DNA]</scope>
    <source>
        <strain evidence="14">S2_003_000_R2_14</strain>
    </source>
</reference>
<evidence type="ECO:0000313" key="14">
    <source>
        <dbReference type="EMBL" id="PZR12786.1"/>
    </source>
</evidence>
<comment type="caution">
    <text evidence="14">The sequence shown here is derived from an EMBL/GenBank/DDBJ whole genome shotgun (WGS) entry which is preliminary data.</text>
</comment>
<dbReference type="GO" id="GO:0046872">
    <property type="term" value="F:metal ion binding"/>
    <property type="evidence" value="ECO:0007669"/>
    <property type="project" value="UniProtKB-KW"/>
</dbReference>
<comment type="similarity">
    <text evidence="10">Belongs to the TRAFAC class YlqF/YawG GTPase family. RsgA subfamily.</text>
</comment>
<feature type="compositionally biased region" description="Basic residues" evidence="11">
    <location>
        <begin position="324"/>
        <end position="335"/>
    </location>
</feature>
<evidence type="ECO:0000256" key="10">
    <source>
        <dbReference type="HAMAP-Rule" id="MF_01820"/>
    </source>
</evidence>
<keyword evidence="8 10" id="KW-0694">RNA-binding</keyword>
<dbReference type="Gene3D" id="1.10.40.50">
    <property type="entry name" value="Probable gtpase engc, domain 3"/>
    <property type="match status" value="1"/>
</dbReference>
<dbReference type="NCBIfam" id="TIGR00157">
    <property type="entry name" value="ribosome small subunit-dependent GTPase A"/>
    <property type="match status" value="1"/>
</dbReference>
<keyword evidence="2 10" id="KW-0690">Ribosome biogenesis</keyword>
<dbReference type="SUPFAM" id="SSF52540">
    <property type="entry name" value="P-loop containing nucleoside triphosphate hydrolases"/>
    <property type="match status" value="1"/>
</dbReference>
<gene>
    <name evidence="10 14" type="primary">rsgA</name>
    <name evidence="14" type="ORF">DI536_14560</name>
</gene>
<evidence type="ECO:0000256" key="4">
    <source>
        <dbReference type="ARBA" id="ARBA00022730"/>
    </source>
</evidence>
<dbReference type="InterPro" id="IPR030378">
    <property type="entry name" value="G_CP_dom"/>
</dbReference>
<feature type="binding site" evidence="10">
    <location>
        <position position="267"/>
    </location>
    <ligand>
        <name>Zn(2+)</name>
        <dbReference type="ChEBI" id="CHEBI:29105"/>
    </ligand>
</feature>
<feature type="binding site" evidence="10">
    <location>
        <begin position="133"/>
        <end position="136"/>
    </location>
    <ligand>
        <name>GTP</name>
        <dbReference type="ChEBI" id="CHEBI:37565"/>
    </ligand>
</feature>
<name>A0A2W5TJ84_9BACT</name>
<keyword evidence="5 10" id="KW-0547">Nucleotide-binding</keyword>
<sequence>MKEHAAKGLEPARVILVYRKQLKVLSHRGEHWARTGGKMIHRMENPGDLPAVGDWVAARIPESGEALVHAVLPRRTAFVRKVAGENSLPQVLGTNLDTVLVVMGLDRDFNLRRLERFMTLAWESKATPVVVLNKKDLAYDLEEQVAEVKGITRNAEIHVVNALLGEGLDPLRAHVGYGKTLVVLGSSGVGKSTMVNALIGSKVMETGDTRDDGRGRHTTTRRELIVLPGGGAIIDTPGVREVQLWNADQGRGLAQAFDDIDAIAKNCRFSDCRHDQEPGCAVKEALENETLDEIRFLSWLELQAELERLAKPADLRGRTESKRRDRRGHGGGRKA</sequence>
<evidence type="ECO:0000259" key="13">
    <source>
        <dbReference type="PROSITE" id="PS51721"/>
    </source>
</evidence>
<evidence type="ECO:0000256" key="3">
    <source>
        <dbReference type="ARBA" id="ARBA00022723"/>
    </source>
</evidence>
<dbReference type="CDD" id="cd01854">
    <property type="entry name" value="YjeQ_EngC"/>
    <property type="match status" value="1"/>
</dbReference>
<feature type="binding site" evidence="10">
    <location>
        <begin position="185"/>
        <end position="193"/>
    </location>
    <ligand>
        <name>GTP</name>
        <dbReference type="ChEBI" id="CHEBI:37565"/>
    </ligand>
</feature>
<evidence type="ECO:0000256" key="7">
    <source>
        <dbReference type="ARBA" id="ARBA00022833"/>
    </source>
</evidence>
<keyword evidence="6 10" id="KW-0378">Hydrolase</keyword>
<dbReference type="GO" id="GO:0005525">
    <property type="term" value="F:GTP binding"/>
    <property type="evidence" value="ECO:0007669"/>
    <property type="project" value="UniProtKB-UniRule"/>
</dbReference>
<dbReference type="EMBL" id="QFQP01000011">
    <property type="protein sequence ID" value="PZR12786.1"/>
    <property type="molecule type" value="Genomic_DNA"/>
</dbReference>
<accession>A0A2W5TJ84</accession>
<feature type="binding site" evidence="10">
    <location>
        <position position="272"/>
    </location>
    <ligand>
        <name>Zn(2+)</name>
        <dbReference type="ChEBI" id="CHEBI:29105"/>
    </ligand>
</feature>
<keyword evidence="1 10" id="KW-0963">Cytoplasm</keyword>
<comment type="cofactor">
    <cofactor evidence="10">
        <name>Zn(2+)</name>
        <dbReference type="ChEBI" id="CHEBI:29105"/>
    </cofactor>
    <text evidence="10">Binds 1 zinc ion per subunit.</text>
</comment>
<keyword evidence="3 10" id="KW-0479">Metal-binding</keyword>
<feature type="binding site" evidence="10">
    <location>
        <position position="274"/>
    </location>
    <ligand>
        <name>Zn(2+)</name>
        <dbReference type="ChEBI" id="CHEBI:29105"/>
    </ligand>
</feature>
<keyword evidence="4 10" id="KW-0699">rRNA-binding</keyword>
<feature type="binding site" evidence="10">
    <location>
        <position position="280"/>
    </location>
    <ligand>
        <name>Zn(2+)</name>
        <dbReference type="ChEBI" id="CHEBI:29105"/>
    </ligand>
</feature>
<evidence type="ECO:0000313" key="15">
    <source>
        <dbReference type="Proteomes" id="UP000249061"/>
    </source>
</evidence>
<dbReference type="GO" id="GO:0003924">
    <property type="term" value="F:GTPase activity"/>
    <property type="evidence" value="ECO:0007669"/>
    <property type="project" value="UniProtKB-UniRule"/>
</dbReference>
<dbReference type="AlphaFoldDB" id="A0A2W5TJ84"/>
<dbReference type="PANTHER" id="PTHR32120">
    <property type="entry name" value="SMALL RIBOSOMAL SUBUNIT BIOGENESIS GTPASE RSGA"/>
    <property type="match status" value="1"/>
</dbReference>
<organism evidence="14 15">
    <name type="scientific">Archangium gephyra</name>
    <dbReference type="NCBI Taxonomy" id="48"/>
    <lineage>
        <taxon>Bacteria</taxon>
        <taxon>Pseudomonadati</taxon>
        <taxon>Myxococcota</taxon>
        <taxon>Myxococcia</taxon>
        <taxon>Myxococcales</taxon>
        <taxon>Cystobacterineae</taxon>
        <taxon>Archangiaceae</taxon>
        <taxon>Archangium</taxon>
    </lineage>
</organism>
<proteinExistence type="inferred from homology"/>
<dbReference type="Pfam" id="PF03193">
    <property type="entry name" value="RsgA_GTPase"/>
    <property type="match status" value="1"/>
</dbReference>